<keyword evidence="3 6" id="KW-0547">Nucleotide-binding</keyword>
<evidence type="ECO:0000256" key="2">
    <source>
        <dbReference type="ARBA" id="ARBA00022694"/>
    </source>
</evidence>
<comment type="subcellular location">
    <subcellularLocation>
        <location evidence="6">Cytoplasm</location>
    </subcellularLocation>
</comment>
<dbReference type="AlphaFoldDB" id="A0A1R3TZF9"/>
<dbReference type="GO" id="GO:0006400">
    <property type="term" value="P:tRNA modification"/>
    <property type="evidence" value="ECO:0007669"/>
    <property type="project" value="UniProtKB-UniRule"/>
</dbReference>
<dbReference type="GO" id="GO:0005737">
    <property type="term" value="C:cytoplasm"/>
    <property type="evidence" value="ECO:0007669"/>
    <property type="project" value="UniProtKB-SubCell"/>
</dbReference>
<dbReference type="InterPro" id="IPR012094">
    <property type="entry name" value="tRNA_Ile_lys_synt"/>
</dbReference>
<dbReference type="InterPro" id="IPR012795">
    <property type="entry name" value="tRNA_Ile_lys_synt_N"/>
</dbReference>
<dbReference type="HAMAP" id="MF_01161">
    <property type="entry name" value="tRNA_Ile_lys_synt"/>
    <property type="match status" value="1"/>
</dbReference>
<evidence type="ECO:0000256" key="4">
    <source>
        <dbReference type="ARBA" id="ARBA00022840"/>
    </source>
</evidence>
<keyword evidence="6" id="KW-0963">Cytoplasm</keyword>
<comment type="domain">
    <text evidence="6">The N-terminal region contains the highly conserved SGGXDS motif, predicted to be a P-loop motif involved in ATP binding.</text>
</comment>
<protein>
    <recommendedName>
        <fullName evidence="6">tRNA(Ile)-lysidine synthase</fullName>
        <ecNumber evidence="6">6.3.4.19</ecNumber>
    </recommendedName>
    <alternativeName>
        <fullName evidence="6">tRNA(Ile)-2-lysyl-cytidine synthase</fullName>
    </alternativeName>
    <alternativeName>
        <fullName evidence="6">tRNA(Ile)-lysidine synthetase</fullName>
    </alternativeName>
</protein>
<organism evidence="8 9">
    <name type="scientific">Agrobacterium rosae</name>
    <dbReference type="NCBI Taxonomy" id="1972867"/>
    <lineage>
        <taxon>Bacteria</taxon>
        <taxon>Pseudomonadati</taxon>
        <taxon>Pseudomonadota</taxon>
        <taxon>Alphaproteobacteria</taxon>
        <taxon>Hyphomicrobiales</taxon>
        <taxon>Rhizobiaceae</taxon>
        <taxon>Rhizobium/Agrobacterium group</taxon>
        <taxon>Agrobacterium</taxon>
    </lineage>
</organism>
<dbReference type="CDD" id="cd01992">
    <property type="entry name" value="TilS_N"/>
    <property type="match status" value="1"/>
</dbReference>
<keyword evidence="4 6" id="KW-0067">ATP-binding</keyword>
<gene>
    <name evidence="6 8" type="primary">tilS</name>
    <name evidence="8" type="ORF">DSM25559_2656</name>
</gene>
<name>A0A1R3TZF9_9HYPH</name>
<dbReference type="Pfam" id="PF01171">
    <property type="entry name" value="ATP_bind_3"/>
    <property type="match status" value="1"/>
</dbReference>
<evidence type="ECO:0000256" key="1">
    <source>
        <dbReference type="ARBA" id="ARBA00022598"/>
    </source>
</evidence>
<feature type="domain" description="tRNA(Ile)-lysidine/2-thiocytidine synthase N-terminal" evidence="7">
    <location>
        <begin position="33"/>
        <end position="217"/>
    </location>
</feature>
<dbReference type="Gene3D" id="3.40.50.620">
    <property type="entry name" value="HUPs"/>
    <property type="match status" value="1"/>
</dbReference>
<evidence type="ECO:0000313" key="8">
    <source>
        <dbReference type="EMBL" id="SCX25295.1"/>
    </source>
</evidence>
<evidence type="ECO:0000256" key="3">
    <source>
        <dbReference type="ARBA" id="ARBA00022741"/>
    </source>
</evidence>
<dbReference type="InterPro" id="IPR014729">
    <property type="entry name" value="Rossmann-like_a/b/a_fold"/>
</dbReference>
<dbReference type="EC" id="6.3.4.19" evidence="6"/>
<comment type="function">
    <text evidence="6">Ligates lysine onto the cytidine present at position 34 of the AUA codon-specific tRNA(Ile) that contains the anticodon CAU, in an ATP-dependent manner. Cytidine is converted to lysidine, thus changing the amino acid specificity of the tRNA from methionine to isoleucine.</text>
</comment>
<comment type="similarity">
    <text evidence="6">Belongs to the tRNA(Ile)-lysidine synthase family.</text>
</comment>
<dbReference type="GO" id="GO:0005524">
    <property type="term" value="F:ATP binding"/>
    <property type="evidence" value="ECO:0007669"/>
    <property type="project" value="UniProtKB-UniRule"/>
</dbReference>
<comment type="catalytic activity">
    <reaction evidence="5 6">
        <text>cytidine(34) in tRNA(Ile2) + L-lysine + ATP = lysidine(34) in tRNA(Ile2) + AMP + diphosphate + H(+)</text>
        <dbReference type="Rhea" id="RHEA:43744"/>
        <dbReference type="Rhea" id="RHEA-COMP:10625"/>
        <dbReference type="Rhea" id="RHEA-COMP:10670"/>
        <dbReference type="ChEBI" id="CHEBI:15378"/>
        <dbReference type="ChEBI" id="CHEBI:30616"/>
        <dbReference type="ChEBI" id="CHEBI:32551"/>
        <dbReference type="ChEBI" id="CHEBI:33019"/>
        <dbReference type="ChEBI" id="CHEBI:82748"/>
        <dbReference type="ChEBI" id="CHEBI:83665"/>
        <dbReference type="ChEBI" id="CHEBI:456215"/>
        <dbReference type="EC" id="6.3.4.19"/>
    </reaction>
</comment>
<feature type="binding site" evidence="6">
    <location>
        <begin position="38"/>
        <end position="43"/>
    </location>
    <ligand>
        <name>ATP</name>
        <dbReference type="ChEBI" id="CHEBI:30616"/>
    </ligand>
</feature>
<dbReference type="Proteomes" id="UP000187891">
    <property type="component" value="Unassembled WGS sequence"/>
</dbReference>
<keyword evidence="1 6" id="KW-0436">Ligase</keyword>
<dbReference type="PANTHER" id="PTHR43033">
    <property type="entry name" value="TRNA(ILE)-LYSIDINE SYNTHASE-RELATED"/>
    <property type="match status" value="1"/>
</dbReference>
<evidence type="ECO:0000256" key="5">
    <source>
        <dbReference type="ARBA" id="ARBA00048539"/>
    </source>
</evidence>
<evidence type="ECO:0000313" key="9">
    <source>
        <dbReference type="Proteomes" id="UP000187891"/>
    </source>
</evidence>
<dbReference type="PANTHER" id="PTHR43033:SF1">
    <property type="entry name" value="TRNA(ILE)-LYSIDINE SYNTHASE-RELATED"/>
    <property type="match status" value="1"/>
</dbReference>
<dbReference type="InterPro" id="IPR011063">
    <property type="entry name" value="TilS/TtcA_N"/>
</dbReference>
<dbReference type="NCBIfam" id="TIGR02432">
    <property type="entry name" value="lysidine_TilS_N"/>
    <property type="match status" value="1"/>
</dbReference>
<sequence length="443" mass="48204">MTGDGDLSFSVEPIAPLEAARLFIEKISNHARILVAVSGGSDSTGLLLALHRALTETNRRDISLHAVTIDHSLRAGSADEARGVAALCARHDIPHHIRRWDGEKPATGISAAARLARYDLIGAVAADIGADVIAIGHTLGDQLETIAMRVARSERPDNLGLAGMADAVLYAGRHWIVRPLLSSTRQDIRNFLSGQGQSWYDDPSNEDAKYERVRMRNLLPEPQGKLIDRSINRSALSSSSAQWLKKQAESYLDCLIKINAAGLQDDLTVVRYALSALASVIGGRRFTMAADSMDRVMAFVTKGEPGRVTASRVVFDLRKDALYLTRENRDIPPLAVAAGATVLWDERFEITNLSTRTLSIGSKDARRAVDLPASIPKGVAKRVMQAMPTVEVEGDQGPTLEAGDVVIRPLFAPYDLFLPRFDLQLANVIARLIGRSPYPQPPV</sequence>
<accession>A0A1R3TZF9</accession>
<dbReference type="RefSeq" id="WP_244554417.1">
    <property type="nucleotide sequence ID" value="NZ_FMUE01000006.1"/>
</dbReference>
<reference evidence="9" key="1">
    <citation type="submission" date="2016-10" db="EMBL/GenBank/DDBJ databases">
        <authorList>
            <person name="Wibberg D."/>
        </authorList>
    </citation>
    <scope>NUCLEOTIDE SEQUENCE [LARGE SCALE GENOMIC DNA]</scope>
</reference>
<dbReference type="GO" id="GO:0032267">
    <property type="term" value="F:tRNA(Ile)-lysidine synthase activity"/>
    <property type="evidence" value="ECO:0007669"/>
    <property type="project" value="UniProtKB-EC"/>
</dbReference>
<dbReference type="SUPFAM" id="SSF52402">
    <property type="entry name" value="Adenine nucleotide alpha hydrolases-like"/>
    <property type="match status" value="1"/>
</dbReference>
<proteinExistence type="inferred from homology"/>
<evidence type="ECO:0000259" key="7">
    <source>
        <dbReference type="Pfam" id="PF01171"/>
    </source>
</evidence>
<evidence type="ECO:0000256" key="6">
    <source>
        <dbReference type="HAMAP-Rule" id="MF_01161"/>
    </source>
</evidence>
<dbReference type="EMBL" id="FMUE01000006">
    <property type="protein sequence ID" value="SCX25295.1"/>
    <property type="molecule type" value="Genomic_DNA"/>
</dbReference>
<dbReference type="STRING" id="1907666.DSM25559_2656"/>
<keyword evidence="2 6" id="KW-0819">tRNA processing</keyword>